<proteinExistence type="predicted"/>
<protein>
    <submittedName>
        <fullName evidence="1">Uncharacterized protein</fullName>
    </submittedName>
</protein>
<dbReference type="AlphaFoldDB" id="A0AA39I1T6"/>
<comment type="caution">
    <text evidence="1">The sequence shown here is derived from an EMBL/GenBank/DDBJ whole genome shotgun (WGS) entry which is preliminary data.</text>
</comment>
<keyword evidence="2" id="KW-1185">Reference proteome</keyword>
<accession>A0AA39I1T6</accession>
<name>A0AA39I1T6_9BILA</name>
<sequence length="106" mass="12350">MGCLPYHFSVRNLALSDVQILIQNGDKYEDFARQLMEAWHERVKNGLPKKFMLTRNEGWGMVKEIYAKHLSKDGKLRLMADKYHDMVLENTIHDTVRVSLASRLST</sequence>
<dbReference type="EMBL" id="JAUCMV010000002">
    <property type="protein sequence ID" value="KAK0415406.1"/>
    <property type="molecule type" value="Genomic_DNA"/>
</dbReference>
<dbReference type="Proteomes" id="UP001175271">
    <property type="component" value="Unassembled WGS sequence"/>
</dbReference>
<gene>
    <name evidence="1" type="ORF">QR680_011931</name>
</gene>
<organism evidence="1 2">
    <name type="scientific">Steinernema hermaphroditum</name>
    <dbReference type="NCBI Taxonomy" id="289476"/>
    <lineage>
        <taxon>Eukaryota</taxon>
        <taxon>Metazoa</taxon>
        <taxon>Ecdysozoa</taxon>
        <taxon>Nematoda</taxon>
        <taxon>Chromadorea</taxon>
        <taxon>Rhabditida</taxon>
        <taxon>Tylenchina</taxon>
        <taxon>Panagrolaimomorpha</taxon>
        <taxon>Strongyloidoidea</taxon>
        <taxon>Steinernematidae</taxon>
        <taxon>Steinernema</taxon>
    </lineage>
</organism>
<reference evidence="1" key="1">
    <citation type="submission" date="2023-06" db="EMBL/GenBank/DDBJ databases">
        <title>Genomic analysis of the entomopathogenic nematode Steinernema hermaphroditum.</title>
        <authorList>
            <person name="Schwarz E.M."/>
            <person name="Heppert J.K."/>
            <person name="Baniya A."/>
            <person name="Schwartz H.T."/>
            <person name="Tan C.-H."/>
            <person name="Antoshechkin I."/>
            <person name="Sternberg P.W."/>
            <person name="Goodrich-Blair H."/>
            <person name="Dillman A.R."/>
        </authorList>
    </citation>
    <scope>NUCLEOTIDE SEQUENCE</scope>
    <source>
        <strain evidence="1">PS9179</strain>
        <tissue evidence="1">Whole animal</tissue>
    </source>
</reference>
<evidence type="ECO:0000313" key="1">
    <source>
        <dbReference type="EMBL" id="KAK0415406.1"/>
    </source>
</evidence>
<evidence type="ECO:0000313" key="2">
    <source>
        <dbReference type="Proteomes" id="UP001175271"/>
    </source>
</evidence>